<evidence type="ECO:0000256" key="3">
    <source>
        <dbReference type="ARBA" id="ARBA00022448"/>
    </source>
</evidence>
<comment type="subcellular location">
    <subcellularLocation>
        <location evidence="1 9">Cell inner membrane</location>
        <topology evidence="1 9">Multi-pass membrane protein</topology>
    </subcellularLocation>
</comment>
<keyword evidence="6 9" id="KW-0812">Transmembrane</keyword>
<evidence type="ECO:0000313" key="11">
    <source>
        <dbReference type="EMBL" id="QWG25104.1"/>
    </source>
</evidence>
<dbReference type="Pfam" id="PF01061">
    <property type="entry name" value="ABC2_membrane"/>
    <property type="match status" value="1"/>
</dbReference>
<evidence type="ECO:0000259" key="10">
    <source>
        <dbReference type="PROSITE" id="PS51012"/>
    </source>
</evidence>
<dbReference type="GO" id="GO:0015920">
    <property type="term" value="P:lipopolysaccharide transport"/>
    <property type="evidence" value="ECO:0007669"/>
    <property type="project" value="TreeGrafter"/>
</dbReference>
<proteinExistence type="inferred from homology"/>
<comment type="similarity">
    <text evidence="2 9">Belongs to the ABC-2 integral membrane protein family.</text>
</comment>
<feature type="transmembrane region" description="Helical" evidence="9">
    <location>
        <begin position="51"/>
        <end position="76"/>
    </location>
</feature>
<evidence type="ECO:0000256" key="6">
    <source>
        <dbReference type="ARBA" id="ARBA00022692"/>
    </source>
</evidence>
<dbReference type="GO" id="GO:0140359">
    <property type="term" value="F:ABC-type transporter activity"/>
    <property type="evidence" value="ECO:0007669"/>
    <property type="project" value="InterPro"/>
</dbReference>
<dbReference type="Proteomes" id="UP000676951">
    <property type="component" value="Chromosome"/>
</dbReference>
<dbReference type="InterPro" id="IPR013525">
    <property type="entry name" value="ABC2_TM"/>
</dbReference>
<dbReference type="InterPro" id="IPR047817">
    <property type="entry name" value="ABC2_TM_bact-type"/>
</dbReference>
<evidence type="ECO:0000256" key="8">
    <source>
        <dbReference type="ARBA" id="ARBA00023136"/>
    </source>
</evidence>
<feature type="transmembrane region" description="Helical" evidence="9">
    <location>
        <begin position="195"/>
        <end position="214"/>
    </location>
</feature>
<feature type="transmembrane region" description="Helical" evidence="9">
    <location>
        <begin position="250"/>
        <end position="272"/>
    </location>
</feature>
<evidence type="ECO:0000256" key="9">
    <source>
        <dbReference type="RuleBase" id="RU361157"/>
    </source>
</evidence>
<evidence type="ECO:0000313" key="12">
    <source>
        <dbReference type="Proteomes" id="UP000676951"/>
    </source>
</evidence>
<evidence type="ECO:0000256" key="4">
    <source>
        <dbReference type="ARBA" id="ARBA00022475"/>
    </source>
</evidence>
<keyword evidence="3 9" id="KW-0813">Transport</keyword>
<keyword evidence="8 9" id="KW-0472">Membrane</keyword>
<evidence type="ECO:0000256" key="5">
    <source>
        <dbReference type="ARBA" id="ARBA00022519"/>
    </source>
</evidence>
<evidence type="ECO:0000256" key="2">
    <source>
        <dbReference type="ARBA" id="ARBA00007783"/>
    </source>
</evidence>
<keyword evidence="12" id="KW-1185">Reference proteome</keyword>
<evidence type="ECO:0000256" key="7">
    <source>
        <dbReference type="ARBA" id="ARBA00022989"/>
    </source>
</evidence>
<sequence>MTGDTTTSMRVKVINAGRRSYLPSFSEVLDHRELIVLFVDRHIKSRYRQMALGIAWAILEPLFQLLLMSIVFGFLLRVNTNGYPYPVYVFAALIPWQHFTRTAMSVTGSLQDNLALISKVYFPRIILPIAAVAREMFDTTIQLSMLLILAAFYGYYPSLKLVLLAPVTLILISLAGAGLGLSAAAIVVRFRDLRPALTIALQGGMYLTPILYAASVVPQNLRFLYQLNPMYWGVETFRWLLIDQPLVWDWTLPVSLLLTAIMTVLGIVIFSFNERTTVDVL</sequence>
<protein>
    <recommendedName>
        <fullName evidence="9">Transport permease protein</fullName>
    </recommendedName>
</protein>
<organism evidence="11 12">
    <name type="scientific">Bradyrhizobium sediminis</name>
    <dbReference type="NCBI Taxonomy" id="2840469"/>
    <lineage>
        <taxon>Bacteria</taxon>
        <taxon>Pseudomonadati</taxon>
        <taxon>Pseudomonadota</taxon>
        <taxon>Alphaproteobacteria</taxon>
        <taxon>Hyphomicrobiales</taxon>
        <taxon>Nitrobacteraceae</taxon>
        <taxon>Bradyrhizobium</taxon>
    </lineage>
</organism>
<dbReference type="PROSITE" id="PS51012">
    <property type="entry name" value="ABC_TM2"/>
    <property type="match status" value="1"/>
</dbReference>
<dbReference type="PRINTS" id="PR00164">
    <property type="entry name" value="ABC2TRNSPORT"/>
</dbReference>
<dbReference type="EMBL" id="CP076136">
    <property type="protein sequence ID" value="QWG25104.1"/>
    <property type="molecule type" value="Genomic_DNA"/>
</dbReference>
<accession>A0A975P2U0</accession>
<feature type="transmembrane region" description="Helical" evidence="9">
    <location>
        <begin position="140"/>
        <end position="156"/>
    </location>
</feature>
<dbReference type="AlphaFoldDB" id="A0A975P2U0"/>
<keyword evidence="5" id="KW-0997">Cell inner membrane</keyword>
<dbReference type="RefSeq" id="WP_215605844.1">
    <property type="nucleotide sequence ID" value="NZ_CP076136.1"/>
</dbReference>
<comment type="caution">
    <text evidence="9">Lacks conserved residue(s) required for the propagation of feature annotation.</text>
</comment>
<feature type="transmembrane region" description="Helical" evidence="9">
    <location>
        <begin position="162"/>
        <end position="188"/>
    </location>
</feature>
<feature type="domain" description="ABC transmembrane type-2" evidence="10">
    <location>
        <begin position="52"/>
        <end position="273"/>
    </location>
</feature>
<keyword evidence="7 9" id="KW-1133">Transmembrane helix</keyword>
<keyword evidence="4 9" id="KW-1003">Cell membrane</keyword>
<name>A0A975P2U0_9BRAD</name>
<evidence type="ECO:0000256" key="1">
    <source>
        <dbReference type="ARBA" id="ARBA00004429"/>
    </source>
</evidence>
<dbReference type="GO" id="GO:0043190">
    <property type="term" value="C:ATP-binding cassette (ABC) transporter complex"/>
    <property type="evidence" value="ECO:0007669"/>
    <property type="project" value="InterPro"/>
</dbReference>
<gene>
    <name evidence="11" type="ORF">KMZ93_09605</name>
</gene>
<dbReference type="PANTHER" id="PTHR30413:SF8">
    <property type="entry name" value="TRANSPORT PERMEASE PROTEIN"/>
    <property type="match status" value="1"/>
</dbReference>
<dbReference type="InterPro" id="IPR000412">
    <property type="entry name" value="ABC_2_transport"/>
</dbReference>
<reference evidence="11 12" key="1">
    <citation type="submission" date="2021-06" db="EMBL/GenBank/DDBJ databases">
        <title>Bradyrhizobium sp. S2-11-4 Genome sequencing.</title>
        <authorList>
            <person name="Jin L."/>
        </authorList>
    </citation>
    <scope>NUCLEOTIDE SEQUENCE [LARGE SCALE GENOMIC DNA]</scope>
    <source>
        <strain evidence="11 12">S2-11-4</strain>
    </source>
</reference>
<dbReference type="PANTHER" id="PTHR30413">
    <property type="entry name" value="INNER MEMBRANE TRANSPORT PERMEASE"/>
    <property type="match status" value="1"/>
</dbReference>